<feature type="region of interest" description="Disordered" evidence="1">
    <location>
        <begin position="1"/>
        <end position="165"/>
    </location>
</feature>
<gene>
    <name evidence="2" type="ORF">B0T17DRAFT_621289</name>
</gene>
<evidence type="ECO:0000313" key="2">
    <source>
        <dbReference type="EMBL" id="KAK0610011.1"/>
    </source>
</evidence>
<sequence>MNIRGGDIAAHPSPKDVPMPAIRPRAGLPLNHHLITASRRSSMDSDDASSIASSDYGYGSPPRARSGGGLAPPPTRKTSKTTARMPPIPGSPTEETEDGMYGISPILSRAPPPSNRSLAGSYPPPPPPPPPPLTMSEKASSPSDDVIPDEHKRIPGLIPRSPLSPMRGFMARRARKHAVPPPIVIQSSSSSGNFDLEKGGGVVTTGLESVAIQSPATTAVQPAAKPKRKTVWGFVDGWWELGLLERMNTVRRKR</sequence>
<keyword evidence="3" id="KW-1185">Reference proteome</keyword>
<protein>
    <submittedName>
        <fullName evidence="2">Uncharacterized protein</fullName>
    </submittedName>
</protein>
<reference evidence="2" key="1">
    <citation type="submission" date="2023-06" db="EMBL/GenBank/DDBJ databases">
        <title>Genome-scale phylogeny and comparative genomics of the fungal order Sordariales.</title>
        <authorList>
            <consortium name="Lawrence Berkeley National Laboratory"/>
            <person name="Hensen N."/>
            <person name="Bonometti L."/>
            <person name="Westerberg I."/>
            <person name="Brannstrom I.O."/>
            <person name="Guillou S."/>
            <person name="Cros-Aarteil S."/>
            <person name="Calhoun S."/>
            <person name="Haridas S."/>
            <person name="Kuo A."/>
            <person name="Mondo S."/>
            <person name="Pangilinan J."/>
            <person name="Riley R."/>
            <person name="LaButti K."/>
            <person name="Andreopoulos B."/>
            <person name="Lipzen A."/>
            <person name="Chen C."/>
            <person name="Yanf M."/>
            <person name="Daum C."/>
            <person name="Ng V."/>
            <person name="Clum A."/>
            <person name="Steindorff A."/>
            <person name="Ohm R."/>
            <person name="Martin F."/>
            <person name="Silar P."/>
            <person name="Natvig D."/>
            <person name="Lalanne C."/>
            <person name="Gautier V."/>
            <person name="Ament-velasquez S.L."/>
            <person name="Kruys A."/>
            <person name="Hutchinson M.I."/>
            <person name="Powell A.J."/>
            <person name="Barry K."/>
            <person name="Miller A.N."/>
            <person name="Grigoriev I.V."/>
            <person name="Debuchy R."/>
            <person name="Gladieux P."/>
            <person name="Thoren M.H."/>
            <person name="Johannesson H."/>
        </authorList>
    </citation>
    <scope>NUCLEOTIDE SEQUENCE</scope>
    <source>
        <strain evidence="2">SMH3391-2</strain>
    </source>
</reference>
<feature type="compositionally biased region" description="Low complexity" evidence="1">
    <location>
        <begin position="48"/>
        <end position="60"/>
    </location>
</feature>
<organism evidence="2 3">
    <name type="scientific">Bombardia bombarda</name>
    <dbReference type="NCBI Taxonomy" id="252184"/>
    <lineage>
        <taxon>Eukaryota</taxon>
        <taxon>Fungi</taxon>
        <taxon>Dikarya</taxon>
        <taxon>Ascomycota</taxon>
        <taxon>Pezizomycotina</taxon>
        <taxon>Sordariomycetes</taxon>
        <taxon>Sordariomycetidae</taxon>
        <taxon>Sordariales</taxon>
        <taxon>Lasiosphaeriaceae</taxon>
        <taxon>Bombardia</taxon>
    </lineage>
</organism>
<evidence type="ECO:0000313" key="3">
    <source>
        <dbReference type="Proteomes" id="UP001174934"/>
    </source>
</evidence>
<comment type="caution">
    <text evidence="2">The sequence shown here is derived from an EMBL/GenBank/DDBJ whole genome shotgun (WGS) entry which is preliminary data.</text>
</comment>
<evidence type="ECO:0000256" key="1">
    <source>
        <dbReference type="SAM" id="MobiDB-lite"/>
    </source>
</evidence>
<accession>A0AA39TLZ7</accession>
<proteinExistence type="predicted"/>
<dbReference type="EMBL" id="JAULSR010000011">
    <property type="protein sequence ID" value="KAK0610011.1"/>
    <property type="molecule type" value="Genomic_DNA"/>
</dbReference>
<name>A0AA39TLZ7_9PEZI</name>
<dbReference type="AlphaFoldDB" id="A0AA39TLZ7"/>
<dbReference type="Proteomes" id="UP001174934">
    <property type="component" value="Unassembled WGS sequence"/>
</dbReference>
<feature type="compositionally biased region" description="Pro residues" evidence="1">
    <location>
        <begin position="122"/>
        <end position="133"/>
    </location>
</feature>